<accession>A0A2Z6NV61</accession>
<dbReference type="EMBL" id="DF973590">
    <property type="protein sequence ID" value="GAU35429.1"/>
    <property type="molecule type" value="Genomic_DNA"/>
</dbReference>
<keyword evidence="2" id="KW-1185">Reference proteome</keyword>
<dbReference type="Proteomes" id="UP000242715">
    <property type="component" value="Unassembled WGS sequence"/>
</dbReference>
<dbReference type="AlphaFoldDB" id="A0A2Z6NV61"/>
<evidence type="ECO:0000313" key="1">
    <source>
        <dbReference type="EMBL" id="GAU35429.1"/>
    </source>
</evidence>
<proteinExistence type="predicted"/>
<protein>
    <recommendedName>
        <fullName evidence="3">MULE transposase domain-containing protein</fullName>
    </recommendedName>
</protein>
<evidence type="ECO:0000313" key="2">
    <source>
        <dbReference type="Proteomes" id="UP000242715"/>
    </source>
</evidence>
<gene>
    <name evidence="1" type="ORF">TSUD_375190</name>
</gene>
<dbReference type="PANTHER" id="PTHR31973:SF187">
    <property type="entry name" value="MUTATOR TRANSPOSASE MUDRA PROTEIN"/>
    <property type="match status" value="1"/>
</dbReference>
<dbReference type="PANTHER" id="PTHR31973">
    <property type="entry name" value="POLYPROTEIN, PUTATIVE-RELATED"/>
    <property type="match status" value="1"/>
</dbReference>
<organism evidence="1 2">
    <name type="scientific">Trifolium subterraneum</name>
    <name type="common">Subterranean clover</name>
    <dbReference type="NCBI Taxonomy" id="3900"/>
    <lineage>
        <taxon>Eukaryota</taxon>
        <taxon>Viridiplantae</taxon>
        <taxon>Streptophyta</taxon>
        <taxon>Embryophyta</taxon>
        <taxon>Tracheophyta</taxon>
        <taxon>Spermatophyta</taxon>
        <taxon>Magnoliopsida</taxon>
        <taxon>eudicotyledons</taxon>
        <taxon>Gunneridae</taxon>
        <taxon>Pentapetalae</taxon>
        <taxon>rosids</taxon>
        <taxon>fabids</taxon>
        <taxon>Fabales</taxon>
        <taxon>Fabaceae</taxon>
        <taxon>Papilionoideae</taxon>
        <taxon>50 kb inversion clade</taxon>
        <taxon>NPAAA clade</taxon>
        <taxon>Hologalegina</taxon>
        <taxon>IRL clade</taxon>
        <taxon>Trifolieae</taxon>
        <taxon>Trifolium</taxon>
    </lineage>
</organism>
<name>A0A2Z6NV61_TRISU</name>
<evidence type="ECO:0008006" key="3">
    <source>
        <dbReference type="Google" id="ProtNLM"/>
    </source>
</evidence>
<reference evidence="2" key="1">
    <citation type="journal article" date="2017" name="Front. Plant Sci.">
        <title>Climate Clever Clovers: New Paradigm to Reduce the Environmental Footprint of Ruminants by Breeding Low Methanogenic Forages Utilizing Haplotype Variation.</title>
        <authorList>
            <person name="Kaur P."/>
            <person name="Appels R."/>
            <person name="Bayer P.E."/>
            <person name="Keeble-Gagnere G."/>
            <person name="Wang J."/>
            <person name="Hirakawa H."/>
            <person name="Shirasawa K."/>
            <person name="Vercoe P."/>
            <person name="Stefanova K."/>
            <person name="Durmic Z."/>
            <person name="Nichols P."/>
            <person name="Revell C."/>
            <person name="Isobe S.N."/>
            <person name="Edwards D."/>
            <person name="Erskine W."/>
        </authorList>
    </citation>
    <scope>NUCLEOTIDE SEQUENCE [LARGE SCALE GENOMIC DNA]</scope>
    <source>
        <strain evidence="2">cv. Daliak</strain>
    </source>
</reference>
<sequence>MNWATVLAQETVNKVCSNVGPIENVMNLDPIMTVEFELEDHDSDILDTPGGSEIDEATRPKFPKFKLFRKRIGSNCWQITSFTEEHSCHRTDKNRQAKTEWFAKRPLIGLDACFLKGDHGGQLMAAVGKDGNNQMIPIVYAVVDAETRDSW</sequence>
<dbReference type="OrthoDB" id="1888602at2759"/>